<dbReference type="Proteomes" id="UP001187531">
    <property type="component" value="Unassembled WGS sequence"/>
</dbReference>
<dbReference type="GO" id="GO:0002115">
    <property type="term" value="P:store-operated calcium entry"/>
    <property type="evidence" value="ECO:0007669"/>
    <property type="project" value="TreeGrafter"/>
</dbReference>
<comment type="subcellular location">
    <subcellularLocation>
        <location evidence="1">Membrane</location>
        <topology evidence="1">Multi-pass membrane protein</topology>
    </subcellularLocation>
</comment>
<name>A0AA88HAH1_ARTSF</name>
<feature type="transmembrane region" description="Helical" evidence="6">
    <location>
        <begin position="212"/>
        <end position="238"/>
    </location>
</feature>
<organism evidence="7 8">
    <name type="scientific">Artemia franciscana</name>
    <name type="common">Brine shrimp</name>
    <name type="synonym">Artemia sanfranciscana</name>
    <dbReference type="NCBI Taxonomy" id="6661"/>
    <lineage>
        <taxon>Eukaryota</taxon>
        <taxon>Metazoa</taxon>
        <taxon>Ecdysozoa</taxon>
        <taxon>Arthropoda</taxon>
        <taxon>Crustacea</taxon>
        <taxon>Branchiopoda</taxon>
        <taxon>Anostraca</taxon>
        <taxon>Artemiidae</taxon>
        <taxon>Artemia</taxon>
    </lineage>
</organism>
<comment type="similarity">
    <text evidence="2">Belongs to the Orai family.</text>
</comment>
<dbReference type="EMBL" id="JAVRJZ010000067">
    <property type="protein sequence ID" value="KAK2703896.1"/>
    <property type="molecule type" value="Genomic_DNA"/>
</dbReference>
<keyword evidence="5 6" id="KW-0472">Membrane</keyword>
<gene>
    <name evidence="7" type="ORF">QYM36_017820</name>
</gene>
<dbReference type="PANTHER" id="PTHR31501:SF7">
    <property type="entry name" value="CALCIUM RELEASE-ACTIVATED CALCIUM CHANNEL PROTEIN 1"/>
    <property type="match status" value="1"/>
</dbReference>
<dbReference type="PANTHER" id="PTHR31501">
    <property type="entry name" value="CALCIUM RELEASE-ACTIVATED CALCIUM CHANNEL PROTEIN 1"/>
    <property type="match status" value="1"/>
</dbReference>
<protein>
    <recommendedName>
        <fullName evidence="9">Calcium release-activated calcium channel protein 1</fullName>
    </recommendedName>
</protein>
<sequence>MYDRLRSKKSFKNAYDNVPSMFSIVSATAGIRNDLNTSSQALTSYDQEMPPPRLRSNSTDFIGNGLKSQSKTVLNQDIYSNASTEFINHINSYVPNKPLEQIKSRGSFYSPSFQSWKKLHTSRAQLKAVSNISALLAGFAMVAMVEINLQDNLPDALYIAFASCTTVLVVMHTLALMISTCILPHVDTIAGLKRADLVDESPHEMLRSYIQLAWVLSTVTGIVLFMVEVVLLCWVQFYSYSINAAYASTGIVLPSLLIFGYMALKFYKNLNKHMEMNSQRDLSSLENVAEQLKGTIDGRRASKERTYSIIDMPQ</sequence>
<evidence type="ECO:0000256" key="6">
    <source>
        <dbReference type="SAM" id="Phobius"/>
    </source>
</evidence>
<dbReference type="Pfam" id="PF07856">
    <property type="entry name" value="Orai-1"/>
    <property type="match status" value="1"/>
</dbReference>
<evidence type="ECO:0000313" key="7">
    <source>
        <dbReference type="EMBL" id="KAK2703896.1"/>
    </source>
</evidence>
<feature type="transmembrane region" description="Helical" evidence="6">
    <location>
        <begin position="126"/>
        <end position="145"/>
    </location>
</feature>
<dbReference type="InterPro" id="IPR012446">
    <property type="entry name" value="CRAC_channel"/>
</dbReference>
<comment type="caution">
    <text evidence="7">The sequence shown here is derived from an EMBL/GenBank/DDBJ whole genome shotgun (WGS) entry which is preliminary data.</text>
</comment>
<evidence type="ECO:0000256" key="3">
    <source>
        <dbReference type="ARBA" id="ARBA00022692"/>
    </source>
</evidence>
<proteinExistence type="inferred from homology"/>
<evidence type="ECO:0000256" key="5">
    <source>
        <dbReference type="ARBA" id="ARBA00023136"/>
    </source>
</evidence>
<feature type="transmembrane region" description="Helical" evidence="6">
    <location>
        <begin position="157"/>
        <end position="183"/>
    </location>
</feature>
<evidence type="ECO:0008006" key="9">
    <source>
        <dbReference type="Google" id="ProtNLM"/>
    </source>
</evidence>
<reference evidence="7" key="1">
    <citation type="submission" date="2023-07" db="EMBL/GenBank/DDBJ databases">
        <title>Chromosome-level genome assembly of Artemia franciscana.</title>
        <authorList>
            <person name="Jo E."/>
        </authorList>
    </citation>
    <scope>NUCLEOTIDE SEQUENCE</scope>
    <source>
        <tissue evidence="7">Whole body</tissue>
    </source>
</reference>
<keyword evidence="3 6" id="KW-0812">Transmembrane</keyword>
<evidence type="ECO:0000256" key="2">
    <source>
        <dbReference type="ARBA" id="ARBA00008062"/>
    </source>
</evidence>
<keyword evidence="8" id="KW-1185">Reference proteome</keyword>
<evidence type="ECO:0000256" key="1">
    <source>
        <dbReference type="ARBA" id="ARBA00004141"/>
    </source>
</evidence>
<dbReference type="Gene3D" id="1.20.140.140">
    <property type="entry name" value="Calcium release-activated calcium channel protein Orai"/>
    <property type="match status" value="1"/>
</dbReference>
<evidence type="ECO:0000256" key="4">
    <source>
        <dbReference type="ARBA" id="ARBA00022989"/>
    </source>
</evidence>
<dbReference type="GO" id="GO:0015279">
    <property type="term" value="F:store-operated calcium channel activity"/>
    <property type="evidence" value="ECO:0007669"/>
    <property type="project" value="TreeGrafter"/>
</dbReference>
<feature type="transmembrane region" description="Helical" evidence="6">
    <location>
        <begin position="244"/>
        <end position="264"/>
    </location>
</feature>
<dbReference type="AlphaFoldDB" id="A0AA88HAH1"/>
<evidence type="ECO:0000313" key="8">
    <source>
        <dbReference type="Proteomes" id="UP001187531"/>
    </source>
</evidence>
<accession>A0AA88HAH1</accession>
<keyword evidence="4 6" id="KW-1133">Transmembrane helix</keyword>
<dbReference type="InterPro" id="IPR038350">
    <property type="entry name" value="Orai_sf"/>
</dbReference>
<dbReference type="GO" id="GO:0016020">
    <property type="term" value="C:membrane"/>
    <property type="evidence" value="ECO:0007669"/>
    <property type="project" value="UniProtKB-SubCell"/>
</dbReference>